<evidence type="ECO:0000256" key="3">
    <source>
        <dbReference type="ARBA" id="ARBA00023172"/>
    </source>
</evidence>
<dbReference type="PANTHER" id="PTHR30349:SF93">
    <property type="entry name" value="FELS-2 PROPHAGE PROTEIN"/>
    <property type="match status" value="1"/>
</dbReference>
<dbReference type="InterPro" id="IPR057084">
    <property type="entry name" value="Int_N"/>
</dbReference>
<dbReference type="PROSITE" id="PS51898">
    <property type="entry name" value="TYR_RECOMBINASE"/>
    <property type="match status" value="1"/>
</dbReference>
<proteinExistence type="predicted"/>
<evidence type="ECO:0000259" key="5">
    <source>
        <dbReference type="PROSITE" id="PS51898"/>
    </source>
</evidence>
<dbReference type="PROSITE" id="PS51900">
    <property type="entry name" value="CB"/>
    <property type="match status" value="1"/>
</dbReference>
<sequence>MTISKLDSGQYRVDVRPQGRDGKRIRKTFKTKSEAQQYERWVIATQNNKDWIEKPADRRPLADLIDLWHSHHGRTLKDGDAIYKKLMNIAERMGRPRADQVNRTSVAQYRAMRLVAGIKPETINKDQTMLSGVFTALIETGLYHNDHPLTGLARIKRSAREMAYLTQPQIIIFLAALTGDDLKVARLCLATGARWSEAATLTRDAVIPFKCTFVNTKNGKDRTVPISEALHKEITEGNDGRELFPGADYHNVRKMLKKLVPDLPDGQATHVMRHTFASHFMINGGNIISLQKILGHSTILQTMVYAHFAPDYLNDAVRLNPLIPLERKDDPHSAQNAGIRPD</sequence>
<dbReference type="Gene3D" id="1.10.443.10">
    <property type="entry name" value="Intergrase catalytic core"/>
    <property type="match status" value="1"/>
</dbReference>
<evidence type="ECO:0000313" key="7">
    <source>
        <dbReference type="EMBL" id="UWS35262.1"/>
    </source>
</evidence>
<dbReference type="CDD" id="cd00796">
    <property type="entry name" value="INT_Rci_Hp1_C"/>
    <property type="match status" value="1"/>
</dbReference>
<protein>
    <submittedName>
        <fullName evidence="7">Tyrosine-type recombinase/integrase</fullName>
    </submittedName>
</protein>
<evidence type="ECO:0000256" key="2">
    <source>
        <dbReference type="ARBA" id="ARBA00023125"/>
    </source>
</evidence>
<dbReference type="InterPro" id="IPR002104">
    <property type="entry name" value="Integrase_catalytic"/>
</dbReference>
<dbReference type="Pfam" id="PF00589">
    <property type="entry name" value="Phage_integrase"/>
    <property type="match status" value="1"/>
</dbReference>
<dbReference type="Proteomes" id="UP001058553">
    <property type="component" value="Chromosome"/>
</dbReference>
<dbReference type="InterPro" id="IPR028259">
    <property type="entry name" value="AP2-like_int_N"/>
</dbReference>
<accession>A0ABY5XDH6</accession>
<dbReference type="InterPro" id="IPR011010">
    <property type="entry name" value="DNA_brk_join_enz"/>
</dbReference>
<reference evidence="7" key="1">
    <citation type="submission" date="2022-07" db="EMBL/GenBank/DDBJ databases">
        <title>Genetic diversity of Erwinia pyrifoliae.</title>
        <authorList>
            <person name="Park D.S."/>
            <person name="Ham H."/>
        </authorList>
    </citation>
    <scope>NUCLEOTIDE SEQUENCE</scope>
    <source>
        <strain evidence="7">CP201486</strain>
    </source>
</reference>
<evidence type="ECO:0000256" key="1">
    <source>
        <dbReference type="ARBA" id="ARBA00022908"/>
    </source>
</evidence>
<keyword evidence="2 4" id="KW-0238">DNA-binding</keyword>
<dbReference type="RefSeq" id="WP_259817478.1">
    <property type="nucleotide sequence ID" value="NZ_CP103445.1"/>
</dbReference>
<dbReference type="InterPro" id="IPR050090">
    <property type="entry name" value="Tyrosine_recombinase_XerCD"/>
</dbReference>
<evidence type="ECO:0000259" key="6">
    <source>
        <dbReference type="PROSITE" id="PS51900"/>
    </source>
</evidence>
<name>A0ABY5XDH6_ERWPY</name>
<dbReference type="Pfam" id="PF24624">
    <property type="entry name" value="Int_N"/>
    <property type="match status" value="1"/>
</dbReference>
<gene>
    <name evidence="7" type="ORF">NYP84_09040</name>
</gene>
<evidence type="ECO:0000256" key="4">
    <source>
        <dbReference type="PROSITE-ProRule" id="PRU01248"/>
    </source>
</evidence>
<dbReference type="Pfam" id="PF14657">
    <property type="entry name" value="Arm-DNA-bind_4"/>
    <property type="match status" value="1"/>
</dbReference>
<keyword evidence="1" id="KW-0229">DNA integration</keyword>
<dbReference type="InterPro" id="IPR044068">
    <property type="entry name" value="CB"/>
</dbReference>
<dbReference type="InterPro" id="IPR013762">
    <property type="entry name" value="Integrase-like_cat_sf"/>
</dbReference>
<dbReference type="PANTHER" id="PTHR30349">
    <property type="entry name" value="PHAGE INTEGRASE-RELATED"/>
    <property type="match status" value="1"/>
</dbReference>
<feature type="domain" description="Core-binding (CB)" evidence="6">
    <location>
        <begin position="59"/>
        <end position="138"/>
    </location>
</feature>
<evidence type="ECO:0000313" key="8">
    <source>
        <dbReference type="Proteomes" id="UP001058553"/>
    </source>
</evidence>
<keyword evidence="3" id="KW-0233">DNA recombination</keyword>
<organism evidence="7 8">
    <name type="scientific">Erwinia pyrifoliae</name>
    <dbReference type="NCBI Taxonomy" id="79967"/>
    <lineage>
        <taxon>Bacteria</taxon>
        <taxon>Pseudomonadati</taxon>
        <taxon>Pseudomonadota</taxon>
        <taxon>Gammaproteobacteria</taxon>
        <taxon>Enterobacterales</taxon>
        <taxon>Erwiniaceae</taxon>
        <taxon>Erwinia</taxon>
    </lineage>
</organism>
<feature type="domain" description="Tyr recombinase" evidence="5">
    <location>
        <begin position="160"/>
        <end position="318"/>
    </location>
</feature>
<keyword evidence="8" id="KW-1185">Reference proteome</keyword>
<dbReference type="EMBL" id="CP103445">
    <property type="protein sequence ID" value="UWS35262.1"/>
    <property type="molecule type" value="Genomic_DNA"/>
</dbReference>
<dbReference type="SUPFAM" id="SSF56349">
    <property type="entry name" value="DNA breaking-rejoining enzymes"/>
    <property type="match status" value="1"/>
</dbReference>